<dbReference type="EMBL" id="FMTY01000005">
    <property type="protein sequence ID" value="SCX15049.1"/>
    <property type="molecule type" value="Genomic_DNA"/>
</dbReference>
<feature type="transmembrane region" description="Helical" evidence="1">
    <location>
        <begin position="7"/>
        <end position="24"/>
    </location>
</feature>
<feature type="transmembrane region" description="Helical" evidence="1">
    <location>
        <begin position="77"/>
        <end position="100"/>
    </location>
</feature>
<dbReference type="PANTHER" id="PTHR22911">
    <property type="entry name" value="ACYL-MALONYL CONDENSING ENZYME-RELATED"/>
    <property type="match status" value="1"/>
</dbReference>
<dbReference type="InterPro" id="IPR037185">
    <property type="entry name" value="EmrE-like"/>
</dbReference>
<feature type="transmembrane region" description="Helical" evidence="1">
    <location>
        <begin position="36"/>
        <end position="54"/>
    </location>
</feature>
<evidence type="ECO:0000313" key="4">
    <source>
        <dbReference type="Proteomes" id="UP000182124"/>
    </source>
</evidence>
<feature type="transmembrane region" description="Helical" evidence="1">
    <location>
        <begin position="156"/>
        <end position="171"/>
    </location>
</feature>
<keyword evidence="1" id="KW-0472">Membrane</keyword>
<feature type="transmembrane region" description="Helical" evidence="1">
    <location>
        <begin position="133"/>
        <end position="150"/>
    </location>
</feature>
<evidence type="ECO:0000313" key="3">
    <source>
        <dbReference type="EMBL" id="SCX15049.1"/>
    </source>
</evidence>
<feature type="transmembrane region" description="Helical" evidence="1">
    <location>
        <begin position="246"/>
        <end position="264"/>
    </location>
</feature>
<protein>
    <submittedName>
        <fullName evidence="3">Chloramphenicol-sensitive protein RarD</fullName>
    </submittedName>
</protein>
<keyword evidence="1" id="KW-1133">Transmembrane helix</keyword>
<name>A0A1G4W134_9FLAO</name>
<dbReference type="RefSeq" id="WP_023575840.1">
    <property type="nucleotide sequence ID" value="NZ_CBCSBQ010000004.1"/>
</dbReference>
<feature type="transmembrane region" description="Helical" evidence="1">
    <location>
        <begin position="183"/>
        <end position="200"/>
    </location>
</feature>
<dbReference type="AlphaFoldDB" id="A0A1G4W134"/>
<dbReference type="Proteomes" id="UP000182124">
    <property type="component" value="Unassembled WGS sequence"/>
</dbReference>
<feature type="transmembrane region" description="Helical" evidence="1">
    <location>
        <begin position="270"/>
        <end position="291"/>
    </location>
</feature>
<feature type="domain" description="EamA" evidence="2">
    <location>
        <begin position="156"/>
        <end position="285"/>
    </location>
</feature>
<keyword evidence="1" id="KW-0812">Transmembrane</keyword>
<dbReference type="eggNOG" id="COG2962">
    <property type="taxonomic scope" value="Bacteria"/>
</dbReference>
<sequence>MRINKYYLAAFIAFVIWGFFSLALKPIHHYPSLDILFYRVFFSVVLISAINLIIRRNVLLKDWKNYKSKSKSDRNKIIRVNVGGGLLLTANWFIFIYVMNHISVKAASFAYLVCPILTTVLAFIILKEKLSKWQWTAVGISVLGCTLLSFNSFADIFYSLIVALTYAFYLISQRKNTEVDKFVGLNIQILTSGLILLPFFPAFSGPVPTDSLFYICLAFIVILFTIIPLFLNLFALKGVNSSTVGIMLYINPLINFVLAVFYYKEAVNEIQLISYSLILISIIVFNEKLIFNRKLNPQKVTESHEENISR</sequence>
<reference evidence="3 4" key="1">
    <citation type="submission" date="2016-10" db="EMBL/GenBank/DDBJ databases">
        <authorList>
            <person name="de Groot N.N."/>
        </authorList>
    </citation>
    <scope>NUCLEOTIDE SEQUENCE [LARGE SCALE GENOMIC DNA]</scope>
    <source>
        <strain evidence="3 4">CGMCC 1.3801</strain>
    </source>
</reference>
<dbReference type="PANTHER" id="PTHR22911:SF137">
    <property type="entry name" value="SOLUTE CARRIER FAMILY 35 MEMBER G2-RELATED"/>
    <property type="match status" value="1"/>
</dbReference>
<dbReference type="SUPFAM" id="SSF103481">
    <property type="entry name" value="Multidrug resistance efflux transporter EmrE"/>
    <property type="match status" value="2"/>
</dbReference>
<feature type="domain" description="EamA" evidence="2">
    <location>
        <begin position="5"/>
        <end position="149"/>
    </location>
</feature>
<proteinExistence type="predicted"/>
<evidence type="ECO:0000259" key="2">
    <source>
        <dbReference type="Pfam" id="PF00892"/>
    </source>
</evidence>
<dbReference type="GO" id="GO:0016020">
    <property type="term" value="C:membrane"/>
    <property type="evidence" value="ECO:0007669"/>
    <property type="project" value="InterPro"/>
</dbReference>
<feature type="transmembrane region" description="Helical" evidence="1">
    <location>
        <begin position="106"/>
        <end position="126"/>
    </location>
</feature>
<dbReference type="STRING" id="329186.SAMN02927925_02177"/>
<dbReference type="Pfam" id="PF00892">
    <property type="entry name" value="EamA"/>
    <property type="match status" value="2"/>
</dbReference>
<accession>A0A1G4W134</accession>
<feature type="transmembrane region" description="Helical" evidence="1">
    <location>
        <begin position="212"/>
        <end position="234"/>
    </location>
</feature>
<dbReference type="InterPro" id="IPR000620">
    <property type="entry name" value="EamA_dom"/>
</dbReference>
<organism evidence="3 4">
    <name type="scientific">Flavobacterium saliperosum</name>
    <dbReference type="NCBI Taxonomy" id="329186"/>
    <lineage>
        <taxon>Bacteria</taxon>
        <taxon>Pseudomonadati</taxon>
        <taxon>Bacteroidota</taxon>
        <taxon>Flavobacteriia</taxon>
        <taxon>Flavobacteriales</taxon>
        <taxon>Flavobacteriaceae</taxon>
        <taxon>Flavobacterium</taxon>
    </lineage>
</organism>
<dbReference type="Gene3D" id="1.10.3730.20">
    <property type="match status" value="1"/>
</dbReference>
<evidence type="ECO:0000256" key="1">
    <source>
        <dbReference type="SAM" id="Phobius"/>
    </source>
</evidence>
<gene>
    <name evidence="3" type="ORF">SAMN02927925_02177</name>
</gene>